<dbReference type="GO" id="GO:0000166">
    <property type="term" value="F:nucleotide binding"/>
    <property type="evidence" value="ECO:0007669"/>
    <property type="project" value="UniProtKB-KW"/>
</dbReference>
<keyword evidence="8" id="KW-0520">NAD</keyword>
<dbReference type="InterPro" id="IPR030963">
    <property type="entry name" value="DHQ_synth_fam"/>
</dbReference>
<keyword evidence="10" id="KW-0170">Cobalt</keyword>
<dbReference type="FunFam" id="3.40.50.1970:FF:000007">
    <property type="entry name" value="Pentafunctional AROM polypeptide"/>
    <property type="match status" value="1"/>
</dbReference>
<dbReference type="STRING" id="388413.ALPR1_15759"/>
<keyword evidence="6" id="KW-0547">Nucleotide-binding</keyword>
<keyword evidence="5" id="KW-0479">Metal-binding</keyword>
<dbReference type="InterPro" id="IPR050071">
    <property type="entry name" value="Dehydroquinate_synthase"/>
</dbReference>
<proteinExistence type="predicted"/>
<keyword evidence="7" id="KW-0862">Zinc</keyword>
<accession>A3I0V3</accession>
<comment type="cofactor">
    <cofactor evidence="3">
        <name>Zn(2+)</name>
        <dbReference type="ChEBI" id="CHEBI:29105"/>
    </cofactor>
</comment>
<dbReference type="GO" id="GO:0009073">
    <property type="term" value="P:aromatic amino acid family biosynthetic process"/>
    <property type="evidence" value="ECO:0007669"/>
    <property type="project" value="InterPro"/>
</dbReference>
<organism evidence="14 15">
    <name type="scientific">Algoriphagus machipongonensis</name>
    <dbReference type="NCBI Taxonomy" id="388413"/>
    <lineage>
        <taxon>Bacteria</taxon>
        <taxon>Pseudomonadati</taxon>
        <taxon>Bacteroidota</taxon>
        <taxon>Cytophagia</taxon>
        <taxon>Cytophagales</taxon>
        <taxon>Cyclobacteriaceae</taxon>
        <taxon>Algoriphagus</taxon>
    </lineage>
</organism>
<feature type="domain" description="3-dehydroquinate synthase C-terminal" evidence="13">
    <location>
        <begin position="187"/>
        <end position="327"/>
    </location>
</feature>
<dbReference type="GO" id="GO:0009423">
    <property type="term" value="P:chorismate biosynthetic process"/>
    <property type="evidence" value="ECO:0007669"/>
    <property type="project" value="UniProtKB-UniRule"/>
</dbReference>
<keyword evidence="15" id="KW-1185">Reference proteome</keyword>
<dbReference type="GO" id="GO:0003856">
    <property type="term" value="F:3-dehydroquinate synthase activity"/>
    <property type="evidence" value="ECO:0007669"/>
    <property type="project" value="UniProtKB-UniRule"/>
</dbReference>
<dbReference type="Proteomes" id="UP000003919">
    <property type="component" value="Unassembled WGS sequence"/>
</dbReference>
<dbReference type="PIRSF" id="PIRSF001455">
    <property type="entry name" value="DHQ_synth"/>
    <property type="match status" value="1"/>
</dbReference>
<evidence type="ECO:0000259" key="12">
    <source>
        <dbReference type="Pfam" id="PF01761"/>
    </source>
</evidence>
<comment type="function">
    <text evidence="4">Catalyzes the conversion of 3-deoxy-D-arabino-heptulosonate 7-phosphate (DAHP) to dehydroquinate (DHQ).</text>
</comment>
<evidence type="ECO:0000256" key="2">
    <source>
        <dbReference type="ARBA" id="ARBA00001941"/>
    </source>
</evidence>
<dbReference type="PANTHER" id="PTHR43622">
    <property type="entry name" value="3-DEHYDROQUINATE SYNTHASE"/>
    <property type="match status" value="1"/>
</dbReference>
<dbReference type="CDD" id="cd08195">
    <property type="entry name" value="DHQS"/>
    <property type="match status" value="1"/>
</dbReference>
<comment type="cofactor">
    <cofactor evidence="1">
        <name>NAD(+)</name>
        <dbReference type="ChEBI" id="CHEBI:57540"/>
    </cofactor>
</comment>
<evidence type="ECO:0000313" key="14">
    <source>
        <dbReference type="EMBL" id="EAZ80099.1"/>
    </source>
</evidence>
<dbReference type="GO" id="GO:0005737">
    <property type="term" value="C:cytoplasm"/>
    <property type="evidence" value="ECO:0007669"/>
    <property type="project" value="InterPro"/>
</dbReference>
<dbReference type="PANTHER" id="PTHR43622:SF1">
    <property type="entry name" value="3-DEHYDROQUINATE SYNTHASE"/>
    <property type="match status" value="1"/>
</dbReference>
<name>A3I0V3_9BACT</name>
<evidence type="ECO:0000256" key="4">
    <source>
        <dbReference type="ARBA" id="ARBA00003485"/>
    </source>
</evidence>
<evidence type="ECO:0000256" key="9">
    <source>
        <dbReference type="ARBA" id="ARBA00023239"/>
    </source>
</evidence>
<evidence type="ECO:0000256" key="10">
    <source>
        <dbReference type="ARBA" id="ARBA00023285"/>
    </source>
</evidence>
<evidence type="ECO:0000256" key="7">
    <source>
        <dbReference type="ARBA" id="ARBA00022833"/>
    </source>
</evidence>
<sequence length="367" mass="41085">MGGIVRPKLLPTPFLFKSIPVDPVIFSTAIASDLEKVLKSISFSQLFVLTDQNTNQHCLPKVKSVFPENTFFHTVSAGEKNKNLSTCADIWSAMTKASLDRKALFINIGGGVIGDMGGFCASIYKRGIRFINIPTTLLSQVDASVGGKLGVDFEGLKNHLGTFNEPETVMISPEFLTTLLAEELRSGYAEIIKHGLIQDRDYFEKLEIHHWENQSWMDLIKHSVGIKKKVVEEDPKEGGLRKILNFGHTIGHAFESYFLDSPKHLLHGEAIAIGMIAEGYLSYQKLDLSKSELDILTDFFLTIYGKFDFEEKDLSPILDLCLQDKKNEGSVLMFSLLNEIGDCGYNIPVSRNEIEEAIYYYKNLAKS</sequence>
<dbReference type="InterPro" id="IPR056179">
    <property type="entry name" value="DHQS_C"/>
</dbReference>
<reference evidence="14 15" key="1">
    <citation type="journal article" date="2011" name="J. Bacteriol.">
        <title>Complete genome sequence of Algoriphagus sp. PR1, bacterial prey of a colony-forming choanoflagellate.</title>
        <authorList>
            <person name="Alegado R.A."/>
            <person name="Ferriera S."/>
            <person name="Nusbaum C."/>
            <person name="Young S.K."/>
            <person name="Zeng Q."/>
            <person name="Imamovic A."/>
            <person name="Fairclough S.R."/>
            <person name="King N."/>
        </authorList>
    </citation>
    <scope>NUCLEOTIDE SEQUENCE [LARGE SCALE GENOMIC DNA]</scope>
    <source>
        <strain evidence="14 15">PR1</strain>
    </source>
</reference>
<dbReference type="eggNOG" id="COG0337">
    <property type="taxonomic scope" value="Bacteria"/>
</dbReference>
<gene>
    <name evidence="14" type="ORF">ALPR1_15759</name>
</gene>
<evidence type="ECO:0000256" key="5">
    <source>
        <dbReference type="ARBA" id="ARBA00022723"/>
    </source>
</evidence>
<comment type="cofactor">
    <cofactor evidence="2">
        <name>Co(2+)</name>
        <dbReference type="ChEBI" id="CHEBI:48828"/>
    </cofactor>
</comment>
<keyword evidence="9" id="KW-0456">Lyase</keyword>
<comment type="caution">
    <text evidence="14">The sequence shown here is derived from an EMBL/GenBank/DDBJ whole genome shotgun (WGS) entry which is preliminary data.</text>
</comment>
<dbReference type="SUPFAM" id="SSF56796">
    <property type="entry name" value="Dehydroquinate synthase-like"/>
    <property type="match status" value="1"/>
</dbReference>
<evidence type="ECO:0000256" key="3">
    <source>
        <dbReference type="ARBA" id="ARBA00001947"/>
    </source>
</evidence>
<dbReference type="InterPro" id="IPR030960">
    <property type="entry name" value="DHQS/DOIS_N"/>
</dbReference>
<evidence type="ECO:0000256" key="1">
    <source>
        <dbReference type="ARBA" id="ARBA00001911"/>
    </source>
</evidence>
<dbReference type="Pfam" id="PF24621">
    <property type="entry name" value="DHQS_C"/>
    <property type="match status" value="1"/>
</dbReference>
<protein>
    <recommendedName>
        <fullName evidence="11">3-dehydroquinate synthase</fullName>
        <ecNumber evidence="11">4.2.3.4</ecNumber>
    </recommendedName>
</protein>
<dbReference type="EC" id="4.2.3.4" evidence="11"/>
<dbReference type="NCBIfam" id="TIGR01357">
    <property type="entry name" value="aroB"/>
    <property type="match status" value="1"/>
</dbReference>
<dbReference type="InterPro" id="IPR016037">
    <property type="entry name" value="DHQ_synth_AroB"/>
</dbReference>
<dbReference type="EMBL" id="AAXU02000001">
    <property type="protein sequence ID" value="EAZ80099.1"/>
    <property type="molecule type" value="Genomic_DNA"/>
</dbReference>
<evidence type="ECO:0000256" key="8">
    <source>
        <dbReference type="ARBA" id="ARBA00023027"/>
    </source>
</evidence>
<feature type="domain" description="3-dehydroquinate synthase N-terminal" evidence="12">
    <location>
        <begin position="74"/>
        <end position="185"/>
    </location>
</feature>
<evidence type="ECO:0000256" key="11">
    <source>
        <dbReference type="NCBIfam" id="TIGR01357"/>
    </source>
</evidence>
<dbReference type="AlphaFoldDB" id="A3I0V3"/>
<dbReference type="Pfam" id="PF01761">
    <property type="entry name" value="DHQ_synthase"/>
    <property type="match status" value="1"/>
</dbReference>
<evidence type="ECO:0000256" key="6">
    <source>
        <dbReference type="ARBA" id="ARBA00022741"/>
    </source>
</evidence>
<dbReference type="GO" id="GO:0046872">
    <property type="term" value="F:metal ion binding"/>
    <property type="evidence" value="ECO:0007669"/>
    <property type="project" value="UniProtKB-KW"/>
</dbReference>
<evidence type="ECO:0000313" key="15">
    <source>
        <dbReference type="Proteomes" id="UP000003919"/>
    </source>
</evidence>
<dbReference type="HOGENOM" id="CLU_001201_0_1_10"/>
<dbReference type="Gene3D" id="3.40.50.1970">
    <property type="match status" value="1"/>
</dbReference>
<evidence type="ECO:0000259" key="13">
    <source>
        <dbReference type="Pfam" id="PF24621"/>
    </source>
</evidence>
<dbReference type="Gene3D" id="1.20.1090.10">
    <property type="entry name" value="Dehydroquinate synthase-like - alpha domain"/>
    <property type="match status" value="1"/>
</dbReference>